<dbReference type="PROSITE" id="PS50181">
    <property type="entry name" value="FBOX"/>
    <property type="match status" value="1"/>
</dbReference>
<protein>
    <recommendedName>
        <fullName evidence="1">F-box domain-containing protein</fullName>
    </recommendedName>
</protein>
<dbReference type="RefSeq" id="XP_053588973.1">
    <property type="nucleotide sequence ID" value="XM_053724779.1"/>
</dbReference>
<dbReference type="AlphaFoldDB" id="A0A6A5HCU5"/>
<sequence length="365" mass="42711">MCGDRLLFRATSLQSNPRPRQVHLTLPSFTVMSAAFSLLCLPKKALHHVLYSIDYVDIVSFSLASKKTKEVVKSLNLKINDINLLVDNIIRIQIDDFRNSTSPMIWNFYPEKEDNNIEPITVYMPIRVIGMRDTNHVQNRVKYRNPGLSIREWLAHFQYIFSFPEENALLFAREVDMSSLIETVRGFEIESLRFMDPCSLECAQMVLRQFPFIKRFFACSRSFEDPSMYRNILIQNLDVLFLGYDIPFLRMELDDLLMINSKVIYIRSTAITDKGINRFLKHWMKGSNPRMELVTFLFFDDLVLDKDVILKGTNYHEVLLDEARHSKQLTYGPIVVKDGYDIRRSDGTVGTVLIRPQFVRFYVWC</sequence>
<comment type="caution">
    <text evidence="2">The sequence shown here is derived from an EMBL/GenBank/DDBJ whole genome shotgun (WGS) entry which is preliminary data.</text>
</comment>
<dbReference type="Pfam" id="PF07735">
    <property type="entry name" value="FBA_2"/>
    <property type="match status" value="1"/>
</dbReference>
<evidence type="ECO:0000313" key="2">
    <source>
        <dbReference type="EMBL" id="KAF1764646.1"/>
    </source>
</evidence>
<dbReference type="PANTHER" id="PTHR22899">
    <property type="entry name" value="CYCLIN-RELATED F-BOX FAMILY"/>
    <property type="match status" value="1"/>
</dbReference>
<evidence type="ECO:0000259" key="1">
    <source>
        <dbReference type="PROSITE" id="PS50181"/>
    </source>
</evidence>
<dbReference type="Pfam" id="PF00646">
    <property type="entry name" value="F-box"/>
    <property type="match status" value="1"/>
</dbReference>
<reference evidence="2 3" key="1">
    <citation type="submission" date="2019-12" db="EMBL/GenBank/DDBJ databases">
        <title>Chromosome-level assembly of the Caenorhabditis remanei genome.</title>
        <authorList>
            <person name="Teterina A.A."/>
            <person name="Willis J.H."/>
            <person name="Phillips P.C."/>
        </authorList>
    </citation>
    <scope>NUCLEOTIDE SEQUENCE [LARGE SCALE GENOMIC DNA]</scope>
    <source>
        <strain evidence="2 3">PX506</strain>
        <tissue evidence="2">Whole organism</tissue>
    </source>
</reference>
<dbReference type="GeneID" id="78773939"/>
<dbReference type="InterPro" id="IPR001810">
    <property type="entry name" value="F-box_dom"/>
</dbReference>
<dbReference type="KEGG" id="crq:GCK72_004595"/>
<accession>A0A6A5HCU5</accession>
<dbReference type="PANTHER" id="PTHR22899:SF0">
    <property type="entry name" value="F-BOX ASSOCIATED DOMAIN-CONTAINING PROTEIN-RELATED"/>
    <property type="match status" value="1"/>
</dbReference>
<name>A0A6A5HCU5_CAERE</name>
<gene>
    <name evidence="2" type="ORF">GCK72_004595</name>
</gene>
<dbReference type="EMBL" id="WUAV01000002">
    <property type="protein sequence ID" value="KAF1764646.1"/>
    <property type="molecule type" value="Genomic_DNA"/>
</dbReference>
<proteinExistence type="predicted"/>
<dbReference type="InterPro" id="IPR012885">
    <property type="entry name" value="F-box_Sdz-33"/>
</dbReference>
<organism evidence="2 3">
    <name type="scientific">Caenorhabditis remanei</name>
    <name type="common">Caenorhabditis vulgaris</name>
    <dbReference type="NCBI Taxonomy" id="31234"/>
    <lineage>
        <taxon>Eukaryota</taxon>
        <taxon>Metazoa</taxon>
        <taxon>Ecdysozoa</taxon>
        <taxon>Nematoda</taxon>
        <taxon>Chromadorea</taxon>
        <taxon>Rhabditida</taxon>
        <taxon>Rhabditina</taxon>
        <taxon>Rhabditomorpha</taxon>
        <taxon>Rhabditoidea</taxon>
        <taxon>Rhabditidae</taxon>
        <taxon>Peloderinae</taxon>
        <taxon>Caenorhabditis</taxon>
    </lineage>
</organism>
<dbReference type="InterPro" id="IPR053222">
    <property type="entry name" value="Zygotic_Embryogenesis-Asso"/>
</dbReference>
<dbReference type="CTD" id="78773939"/>
<feature type="domain" description="F-box" evidence="1">
    <location>
        <begin position="35"/>
        <end position="82"/>
    </location>
</feature>
<dbReference type="Proteomes" id="UP000483820">
    <property type="component" value="Chromosome II"/>
</dbReference>
<evidence type="ECO:0000313" key="3">
    <source>
        <dbReference type="Proteomes" id="UP000483820"/>
    </source>
</evidence>